<gene>
    <name evidence="8" type="ORF">DV20_41270</name>
</gene>
<comment type="caution">
    <text evidence="8">The sequence shown here is derived from an EMBL/GenBank/DDBJ whole genome shotgun (WGS) entry which is preliminary data.</text>
</comment>
<dbReference type="InterPro" id="IPR050189">
    <property type="entry name" value="MFS_Efflux_Transporters"/>
</dbReference>
<feature type="transmembrane region" description="Helical" evidence="6">
    <location>
        <begin position="43"/>
        <end position="63"/>
    </location>
</feature>
<comment type="subcellular location">
    <subcellularLocation>
        <location evidence="1">Cell membrane</location>
        <topology evidence="1">Multi-pass membrane protein</topology>
    </subcellularLocation>
</comment>
<evidence type="ECO:0000256" key="3">
    <source>
        <dbReference type="ARBA" id="ARBA00022692"/>
    </source>
</evidence>
<evidence type="ECO:0000256" key="2">
    <source>
        <dbReference type="ARBA" id="ARBA00022475"/>
    </source>
</evidence>
<dbReference type="GO" id="GO:0022857">
    <property type="term" value="F:transmembrane transporter activity"/>
    <property type="evidence" value="ECO:0007669"/>
    <property type="project" value="InterPro"/>
</dbReference>
<dbReference type="GO" id="GO:0005886">
    <property type="term" value="C:plasma membrane"/>
    <property type="evidence" value="ECO:0007669"/>
    <property type="project" value="UniProtKB-SubCell"/>
</dbReference>
<evidence type="ECO:0000313" key="8">
    <source>
        <dbReference type="EMBL" id="KDN16440.1"/>
    </source>
</evidence>
<dbReference type="PANTHER" id="PTHR43124">
    <property type="entry name" value="PURINE EFFLUX PUMP PBUE"/>
    <property type="match status" value="1"/>
</dbReference>
<feature type="transmembrane region" description="Helical" evidence="6">
    <location>
        <begin position="165"/>
        <end position="184"/>
    </location>
</feature>
<evidence type="ECO:0000256" key="5">
    <source>
        <dbReference type="ARBA" id="ARBA00023136"/>
    </source>
</evidence>
<dbReference type="STRING" id="287986.DV20_41270"/>
<dbReference type="SUPFAM" id="SSF103473">
    <property type="entry name" value="MFS general substrate transporter"/>
    <property type="match status" value="1"/>
</dbReference>
<evidence type="ECO:0000256" key="6">
    <source>
        <dbReference type="SAM" id="Phobius"/>
    </source>
</evidence>
<feature type="domain" description="Major facilitator superfamily (MFS) profile" evidence="7">
    <location>
        <begin position="9"/>
        <end position="385"/>
    </location>
</feature>
<organism evidence="8 9">
    <name type="scientific">Amycolatopsis rifamycinica</name>
    <dbReference type="NCBI Taxonomy" id="287986"/>
    <lineage>
        <taxon>Bacteria</taxon>
        <taxon>Bacillati</taxon>
        <taxon>Actinomycetota</taxon>
        <taxon>Actinomycetes</taxon>
        <taxon>Pseudonocardiales</taxon>
        <taxon>Pseudonocardiaceae</taxon>
        <taxon>Amycolatopsis</taxon>
    </lineage>
</organism>
<dbReference type="InterPro" id="IPR036259">
    <property type="entry name" value="MFS_trans_sf"/>
</dbReference>
<keyword evidence="4 6" id="KW-1133">Transmembrane helix</keyword>
<keyword evidence="3 6" id="KW-0812">Transmembrane</keyword>
<evidence type="ECO:0000256" key="4">
    <source>
        <dbReference type="ARBA" id="ARBA00022989"/>
    </source>
</evidence>
<feature type="transmembrane region" description="Helical" evidence="6">
    <location>
        <begin position="362"/>
        <end position="384"/>
    </location>
</feature>
<dbReference type="Proteomes" id="UP000027345">
    <property type="component" value="Unassembled WGS sequence"/>
</dbReference>
<dbReference type="InterPro" id="IPR020846">
    <property type="entry name" value="MFS_dom"/>
</dbReference>
<feature type="transmembrane region" description="Helical" evidence="6">
    <location>
        <begin position="133"/>
        <end position="159"/>
    </location>
</feature>
<proteinExistence type="predicted"/>
<accession>A0A066TNJ8</accession>
<keyword evidence="5 6" id="KW-0472">Membrane</keyword>
<feature type="transmembrane region" description="Helical" evidence="6">
    <location>
        <begin position="12"/>
        <end position="31"/>
    </location>
</feature>
<dbReference type="AlphaFoldDB" id="A0A066TNJ8"/>
<dbReference type="CDD" id="cd17324">
    <property type="entry name" value="MFS_NepI_like"/>
    <property type="match status" value="1"/>
</dbReference>
<reference evidence="8 9" key="1">
    <citation type="submission" date="2014-05" db="EMBL/GenBank/DDBJ databases">
        <title>Draft genome sequence of Amycolatopsis rifamycinica DSM 46095.</title>
        <authorList>
            <person name="Lal R."/>
            <person name="Saxena A."/>
            <person name="Kumari R."/>
            <person name="Mukherjee U."/>
            <person name="Singh P."/>
            <person name="Sangwan N."/>
            <person name="Mahato N.K."/>
        </authorList>
    </citation>
    <scope>NUCLEOTIDE SEQUENCE [LARGE SCALE GENOMIC DNA]</scope>
    <source>
        <strain evidence="8 9">DSM 46095</strain>
    </source>
</reference>
<dbReference type="PANTHER" id="PTHR43124:SF3">
    <property type="entry name" value="CHLORAMPHENICOL EFFLUX PUMP RV0191"/>
    <property type="match status" value="1"/>
</dbReference>
<evidence type="ECO:0000313" key="9">
    <source>
        <dbReference type="Proteomes" id="UP000027345"/>
    </source>
</evidence>
<keyword evidence="9" id="KW-1185">Reference proteome</keyword>
<dbReference type="eggNOG" id="COG2814">
    <property type="taxonomic scope" value="Bacteria"/>
</dbReference>
<dbReference type="EMBL" id="JMQI01000081">
    <property type="protein sequence ID" value="KDN16440.1"/>
    <property type="molecule type" value="Genomic_DNA"/>
</dbReference>
<protein>
    <recommendedName>
        <fullName evidence="7">Major facilitator superfamily (MFS) profile domain-containing protein</fullName>
    </recommendedName>
</protein>
<feature type="transmembrane region" description="Helical" evidence="6">
    <location>
        <begin position="75"/>
        <end position="94"/>
    </location>
</feature>
<sequence>MRAATPWLRFAVLYAVLCLMGVETFLISPLLPTIASDLGASTQTTATVVTAYVLTYAIVGPFVGARSDRAPRRVFVTAGLGLFLIGNLLCGLAPGIGLLIAARALTGLGGAIAAPAMWAYFAEMARPMHRGKAIGLGAASYALGQVLGVPVGATVAHAANWRWNFFAVAAGLVLIVPIIAWRLSGPRPEGHASLSGSFRIWRSRSIRSALLATALLQGGRLGTYTYAGALLTQRFGLSVGQLGLVGMVVGAASLIGSMLAGPLLDRTHRFGNANGWLAAAWAVLFSVAVAVASLSNHFVLSVTALAVWFVAGGAFYTTQQTYLSSAEPRQRASTVSWNNAMENAGVAAATSLLGLFPLGGPAFTAAAAGLGLGAAAISTTRALTRSHAFEQASR</sequence>
<dbReference type="PROSITE" id="PS50850">
    <property type="entry name" value="MFS"/>
    <property type="match status" value="1"/>
</dbReference>
<dbReference type="Gene3D" id="1.20.1250.20">
    <property type="entry name" value="MFS general substrate transporter like domains"/>
    <property type="match status" value="1"/>
</dbReference>
<feature type="transmembrane region" description="Helical" evidence="6">
    <location>
        <begin position="273"/>
        <end position="292"/>
    </location>
</feature>
<name>A0A066TNJ8_9PSEU</name>
<feature type="transmembrane region" description="Helical" evidence="6">
    <location>
        <begin position="239"/>
        <end position="261"/>
    </location>
</feature>
<feature type="transmembrane region" description="Helical" evidence="6">
    <location>
        <begin position="100"/>
        <end position="121"/>
    </location>
</feature>
<evidence type="ECO:0000259" key="7">
    <source>
        <dbReference type="PROSITE" id="PS50850"/>
    </source>
</evidence>
<dbReference type="Pfam" id="PF07690">
    <property type="entry name" value="MFS_1"/>
    <property type="match status" value="1"/>
</dbReference>
<evidence type="ECO:0000256" key="1">
    <source>
        <dbReference type="ARBA" id="ARBA00004651"/>
    </source>
</evidence>
<dbReference type="InterPro" id="IPR011701">
    <property type="entry name" value="MFS"/>
</dbReference>
<keyword evidence="2" id="KW-1003">Cell membrane</keyword>
<feature type="transmembrane region" description="Helical" evidence="6">
    <location>
        <begin position="298"/>
        <end position="316"/>
    </location>
</feature>